<reference evidence="2 3" key="1">
    <citation type="journal article" date="2015" name="Genome Announc.">
        <title>Expanding the biotechnology potential of lactobacilli through comparative genomics of 213 strains and associated genera.</title>
        <authorList>
            <person name="Sun Z."/>
            <person name="Harris H.M."/>
            <person name="McCann A."/>
            <person name="Guo C."/>
            <person name="Argimon S."/>
            <person name="Zhang W."/>
            <person name="Yang X."/>
            <person name="Jeffery I.B."/>
            <person name="Cooney J.C."/>
            <person name="Kagawa T.F."/>
            <person name="Liu W."/>
            <person name="Song Y."/>
            <person name="Salvetti E."/>
            <person name="Wrobel A."/>
            <person name="Rasinkangas P."/>
            <person name="Parkhill J."/>
            <person name="Rea M.C."/>
            <person name="O'Sullivan O."/>
            <person name="Ritari J."/>
            <person name="Douillard F.P."/>
            <person name="Paul Ross R."/>
            <person name="Yang R."/>
            <person name="Briner A.E."/>
            <person name="Felis G.E."/>
            <person name="de Vos W.M."/>
            <person name="Barrangou R."/>
            <person name="Klaenhammer T.R."/>
            <person name="Caufield P.W."/>
            <person name="Cui Y."/>
            <person name="Zhang H."/>
            <person name="O'Toole P.W."/>
        </authorList>
    </citation>
    <scope>NUCLEOTIDE SEQUENCE [LARGE SCALE GENOMIC DNA]</scope>
    <source>
        <strain evidence="2 3">DSM 15814</strain>
    </source>
</reference>
<gene>
    <name evidence="2" type="ORF">FD35_GL001980</name>
</gene>
<proteinExistence type="predicted"/>
<organism evidence="2 3">
    <name type="scientific">Furfurilactobacillus rossiae DSM 15814</name>
    <dbReference type="NCBI Taxonomy" id="1114972"/>
    <lineage>
        <taxon>Bacteria</taxon>
        <taxon>Bacillati</taxon>
        <taxon>Bacillota</taxon>
        <taxon>Bacilli</taxon>
        <taxon>Lactobacillales</taxon>
        <taxon>Lactobacillaceae</taxon>
        <taxon>Furfurilactobacillus</taxon>
    </lineage>
</organism>
<protein>
    <submittedName>
        <fullName evidence="2">Uncharacterized protein</fullName>
    </submittedName>
</protein>
<dbReference type="RefSeq" id="WP_017262634.1">
    <property type="nucleotide sequence ID" value="NZ_AZFF01000004.1"/>
</dbReference>
<comment type="caution">
    <text evidence="2">The sequence shown here is derived from an EMBL/GenBank/DDBJ whole genome shotgun (WGS) entry which is preliminary data.</text>
</comment>
<feature type="region of interest" description="Disordered" evidence="1">
    <location>
        <begin position="109"/>
        <end position="128"/>
    </location>
</feature>
<accession>A0A0R1RTA4</accession>
<dbReference type="Proteomes" id="UP000051999">
    <property type="component" value="Unassembled WGS sequence"/>
</dbReference>
<dbReference type="PATRIC" id="fig|1114972.6.peg.2023"/>
<keyword evidence="3" id="KW-1185">Reference proteome</keyword>
<dbReference type="OrthoDB" id="2313502at2"/>
<evidence type="ECO:0000313" key="3">
    <source>
        <dbReference type="Proteomes" id="UP000051999"/>
    </source>
</evidence>
<name>A0A0R1RTA4_9LACO</name>
<dbReference type="AlphaFoldDB" id="A0A0R1RTA4"/>
<sequence length="128" mass="14949">MQQLSVSQLAALKQELRTQNLQQRFIIIHLRDQQHGAFYLITDYQRVIALKTKHKHVQINIVQDIVPITNRLAYWAVAQQAFTARPWDLALQQQLLQCTNAVLQENHHPSNTDFPWNASDTFDHPVEQ</sequence>
<evidence type="ECO:0000256" key="1">
    <source>
        <dbReference type="SAM" id="MobiDB-lite"/>
    </source>
</evidence>
<evidence type="ECO:0000313" key="2">
    <source>
        <dbReference type="EMBL" id="KRL56344.1"/>
    </source>
</evidence>
<dbReference type="EMBL" id="AZFF01000004">
    <property type="protein sequence ID" value="KRL56344.1"/>
    <property type="molecule type" value="Genomic_DNA"/>
</dbReference>
<feature type="compositionally biased region" description="Polar residues" evidence="1">
    <location>
        <begin position="111"/>
        <end position="120"/>
    </location>
</feature>
<dbReference type="STRING" id="1114972.FD35_GL001980"/>